<accession>A0ABT7AK81</accession>
<dbReference type="RefSeq" id="WP_283741779.1">
    <property type="nucleotide sequence ID" value="NZ_JASJEV010000012.1"/>
</dbReference>
<evidence type="ECO:0000313" key="2">
    <source>
        <dbReference type="EMBL" id="MDJ1159785.1"/>
    </source>
</evidence>
<dbReference type="CDD" id="cd06578">
    <property type="entry name" value="HemD"/>
    <property type="match status" value="1"/>
</dbReference>
<keyword evidence="2" id="KW-0456">Lyase</keyword>
<organism evidence="2 3">
    <name type="scientific">Chelatococcus albus</name>
    <dbReference type="NCBI Taxonomy" id="3047466"/>
    <lineage>
        <taxon>Bacteria</taxon>
        <taxon>Pseudomonadati</taxon>
        <taxon>Pseudomonadota</taxon>
        <taxon>Alphaproteobacteria</taxon>
        <taxon>Hyphomicrobiales</taxon>
        <taxon>Chelatococcaceae</taxon>
        <taxon>Chelatococcus</taxon>
    </lineage>
</organism>
<dbReference type="SUPFAM" id="SSF69618">
    <property type="entry name" value="HemD-like"/>
    <property type="match status" value="1"/>
</dbReference>
<dbReference type="Proteomes" id="UP001321492">
    <property type="component" value="Unassembled WGS sequence"/>
</dbReference>
<dbReference type="EMBL" id="JASJEV010000012">
    <property type="protein sequence ID" value="MDJ1159785.1"/>
    <property type="molecule type" value="Genomic_DNA"/>
</dbReference>
<dbReference type="EC" id="4.2.1.75" evidence="2"/>
<sequence>MRVLVLRPLADAERTAARLAARGHEAVCAPVLAVRRTEAEPPSGPFDALVLTSANALVAVDALPQAHRCLPVLAVGRRTGKAAQDAGFAPVHCAEGDRLSLARLAAGLLRPGSRLLMALGRDHKEDTLPLLTAAGFAPVPWIAYAAEAAPALPAAGRHALAGGRVEAVLHYSRRSAAIGLALARAARLEEPFLACDHVCLSQDVAEPLARAGAQHIVVAAVPDEDCLLAALDGLAARTSGAPGSPPQPGGW</sequence>
<gene>
    <name evidence="2" type="ORF">QNA08_16290</name>
</gene>
<evidence type="ECO:0000259" key="1">
    <source>
        <dbReference type="Pfam" id="PF02602"/>
    </source>
</evidence>
<dbReference type="GO" id="GO:0004852">
    <property type="term" value="F:uroporphyrinogen-III synthase activity"/>
    <property type="evidence" value="ECO:0007669"/>
    <property type="project" value="UniProtKB-EC"/>
</dbReference>
<reference evidence="2 3" key="1">
    <citation type="submission" date="2023-05" db="EMBL/GenBank/DDBJ databases">
        <title>Chelatococcus sp. nov., a moderately thermophilic bacterium isolated from hot spring microbial mat.</title>
        <authorList>
            <person name="Hu C.-J."/>
            <person name="Li W.-J."/>
        </authorList>
    </citation>
    <scope>NUCLEOTIDE SEQUENCE [LARGE SCALE GENOMIC DNA]</scope>
    <source>
        <strain evidence="2 3">SYSU G07232</strain>
    </source>
</reference>
<name>A0ABT7AK81_9HYPH</name>
<keyword evidence="3" id="KW-1185">Reference proteome</keyword>
<dbReference type="Gene3D" id="3.40.50.10090">
    <property type="match status" value="2"/>
</dbReference>
<evidence type="ECO:0000313" key="3">
    <source>
        <dbReference type="Proteomes" id="UP001321492"/>
    </source>
</evidence>
<dbReference type="InterPro" id="IPR003754">
    <property type="entry name" value="4pyrrol_synth_uPrphyn_synth"/>
</dbReference>
<protein>
    <submittedName>
        <fullName evidence="2">Uroporphyrinogen-III synthase</fullName>
        <ecNumber evidence="2">4.2.1.75</ecNumber>
    </submittedName>
</protein>
<comment type="caution">
    <text evidence="2">The sequence shown here is derived from an EMBL/GenBank/DDBJ whole genome shotgun (WGS) entry which is preliminary data.</text>
</comment>
<dbReference type="InterPro" id="IPR036108">
    <property type="entry name" value="4pyrrol_syn_uPrphyn_synt_sf"/>
</dbReference>
<proteinExistence type="predicted"/>
<feature type="domain" description="Tetrapyrrole biosynthesis uroporphyrinogen III synthase" evidence="1">
    <location>
        <begin position="14"/>
        <end position="228"/>
    </location>
</feature>
<dbReference type="Pfam" id="PF02602">
    <property type="entry name" value="HEM4"/>
    <property type="match status" value="1"/>
</dbReference>